<gene>
    <name evidence="1" type="ORF">EV182_006751</name>
</gene>
<reference evidence="1" key="1">
    <citation type="submission" date="2022-06" db="EMBL/GenBank/DDBJ databases">
        <title>Phylogenomic reconstructions and comparative analyses of Kickxellomycotina fungi.</title>
        <authorList>
            <person name="Reynolds N.K."/>
            <person name="Stajich J.E."/>
            <person name="Barry K."/>
            <person name="Grigoriev I.V."/>
            <person name="Crous P."/>
            <person name="Smith M.E."/>
        </authorList>
    </citation>
    <scope>NUCLEOTIDE SEQUENCE</scope>
    <source>
        <strain evidence="1">RSA 2271</strain>
    </source>
</reference>
<feature type="non-terminal residue" evidence="1">
    <location>
        <position position="1"/>
    </location>
</feature>
<dbReference type="Proteomes" id="UP001145114">
    <property type="component" value="Unassembled WGS sequence"/>
</dbReference>
<evidence type="ECO:0000313" key="1">
    <source>
        <dbReference type="EMBL" id="KAJ1672659.1"/>
    </source>
</evidence>
<sequence length="103" mass="11538">RNAEPVTAVAYQPNTYTFLSGTSLGVIEAWDIRNPTEPTHAIQRNDAMINDLKIILDNEQRPALLAACNDGCCFMTSDVDQDQDIHTQQEFIGPDLDALFNIW</sequence>
<organism evidence="1 2">
    <name type="scientific">Spiromyces aspiralis</name>
    <dbReference type="NCBI Taxonomy" id="68401"/>
    <lineage>
        <taxon>Eukaryota</taxon>
        <taxon>Fungi</taxon>
        <taxon>Fungi incertae sedis</taxon>
        <taxon>Zoopagomycota</taxon>
        <taxon>Kickxellomycotina</taxon>
        <taxon>Kickxellomycetes</taxon>
        <taxon>Kickxellales</taxon>
        <taxon>Kickxellaceae</taxon>
        <taxon>Spiromyces</taxon>
    </lineage>
</organism>
<protein>
    <submittedName>
        <fullName evidence="1">Uncharacterized protein</fullName>
    </submittedName>
</protein>
<accession>A0ACC1H876</accession>
<proteinExistence type="predicted"/>
<keyword evidence="2" id="KW-1185">Reference proteome</keyword>
<evidence type="ECO:0000313" key="2">
    <source>
        <dbReference type="Proteomes" id="UP001145114"/>
    </source>
</evidence>
<name>A0ACC1H876_9FUNG</name>
<feature type="non-terminal residue" evidence="1">
    <location>
        <position position="103"/>
    </location>
</feature>
<comment type="caution">
    <text evidence="1">The sequence shown here is derived from an EMBL/GenBank/DDBJ whole genome shotgun (WGS) entry which is preliminary data.</text>
</comment>
<dbReference type="EMBL" id="JAMZIH010008030">
    <property type="protein sequence ID" value="KAJ1672659.1"/>
    <property type="molecule type" value="Genomic_DNA"/>
</dbReference>